<dbReference type="AlphaFoldDB" id="A0AAN8ZXI1"/>
<evidence type="ECO:0000313" key="2">
    <source>
        <dbReference type="Proteomes" id="UP001381693"/>
    </source>
</evidence>
<protein>
    <submittedName>
        <fullName evidence="1">Uncharacterized protein</fullName>
    </submittedName>
</protein>
<comment type="caution">
    <text evidence="1">The sequence shown here is derived from an EMBL/GenBank/DDBJ whole genome shotgun (WGS) entry which is preliminary data.</text>
</comment>
<evidence type="ECO:0000313" key="1">
    <source>
        <dbReference type="EMBL" id="KAK7067059.1"/>
    </source>
</evidence>
<name>A0AAN8ZXI1_HALRR</name>
<organism evidence="1 2">
    <name type="scientific">Halocaridina rubra</name>
    <name type="common">Hawaiian red shrimp</name>
    <dbReference type="NCBI Taxonomy" id="373956"/>
    <lineage>
        <taxon>Eukaryota</taxon>
        <taxon>Metazoa</taxon>
        <taxon>Ecdysozoa</taxon>
        <taxon>Arthropoda</taxon>
        <taxon>Crustacea</taxon>
        <taxon>Multicrustacea</taxon>
        <taxon>Malacostraca</taxon>
        <taxon>Eumalacostraca</taxon>
        <taxon>Eucarida</taxon>
        <taxon>Decapoda</taxon>
        <taxon>Pleocyemata</taxon>
        <taxon>Caridea</taxon>
        <taxon>Atyoidea</taxon>
        <taxon>Atyidae</taxon>
        <taxon>Halocaridina</taxon>
    </lineage>
</organism>
<sequence length="116" mass="13227">MACKLKQTPQSSSPKNGFSVTKIDDLTKLESRDSTLTNLFVTDLVIEHIANCYPAYTPPEGIDQEEDLVNGMQAETDSSIFLSKEWLFSHQDRWPYQARVKGFDFDKPLCNRSGHR</sequence>
<reference evidence="1 2" key="1">
    <citation type="submission" date="2023-11" db="EMBL/GenBank/DDBJ databases">
        <title>Halocaridina rubra genome assembly.</title>
        <authorList>
            <person name="Smith C."/>
        </authorList>
    </citation>
    <scope>NUCLEOTIDE SEQUENCE [LARGE SCALE GENOMIC DNA]</scope>
    <source>
        <strain evidence="1">EP-1</strain>
        <tissue evidence="1">Whole</tissue>
    </source>
</reference>
<proteinExistence type="predicted"/>
<keyword evidence="2" id="KW-1185">Reference proteome</keyword>
<dbReference type="EMBL" id="JAXCGZ010018936">
    <property type="protein sequence ID" value="KAK7067059.1"/>
    <property type="molecule type" value="Genomic_DNA"/>
</dbReference>
<gene>
    <name evidence="1" type="ORF">SK128_021825</name>
</gene>
<dbReference type="Proteomes" id="UP001381693">
    <property type="component" value="Unassembled WGS sequence"/>
</dbReference>
<accession>A0AAN8ZXI1</accession>